<evidence type="ECO:0000256" key="1">
    <source>
        <dbReference type="SAM" id="SignalP"/>
    </source>
</evidence>
<organism evidence="3 4">
    <name type="scientific">Paracoccus maritimus</name>
    <dbReference type="NCBI Taxonomy" id="2933292"/>
    <lineage>
        <taxon>Bacteria</taxon>
        <taxon>Pseudomonadati</taxon>
        <taxon>Pseudomonadota</taxon>
        <taxon>Alphaproteobacteria</taxon>
        <taxon>Rhodobacterales</taxon>
        <taxon>Paracoccaceae</taxon>
        <taxon>Paracoccus</taxon>
    </lineage>
</organism>
<proteinExistence type="predicted"/>
<protein>
    <submittedName>
        <fullName evidence="3">SH3 domain-containing protein</fullName>
    </submittedName>
</protein>
<keyword evidence="1" id="KW-0732">Signal</keyword>
<evidence type="ECO:0000259" key="2">
    <source>
        <dbReference type="Pfam" id="PF08239"/>
    </source>
</evidence>
<evidence type="ECO:0000313" key="3">
    <source>
        <dbReference type="EMBL" id="MCT4332272.1"/>
    </source>
</evidence>
<dbReference type="InterPro" id="IPR003646">
    <property type="entry name" value="SH3-like_bac-type"/>
</dbReference>
<dbReference type="EMBL" id="JANAVZ010000002">
    <property type="protein sequence ID" value="MCT4332272.1"/>
    <property type="molecule type" value="Genomic_DNA"/>
</dbReference>
<dbReference type="Gene3D" id="2.30.30.40">
    <property type="entry name" value="SH3 Domains"/>
    <property type="match status" value="1"/>
</dbReference>
<dbReference type="Proteomes" id="UP001320702">
    <property type="component" value="Unassembled WGS sequence"/>
</dbReference>
<reference evidence="3 4" key="1">
    <citation type="submission" date="2022-04" db="EMBL/GenBank/DDBJ databases">
        <title>Paracoccus sp. YLB-12 draft genome sequence.</title>
        <authorList>
            <person name="Yu L."/>
        </authorList>
    </citation>
    <scope>NUCLEOTIDE SEQUENCE [LARGE SCALE GENOMIC DNA]</scope>
    <source>
        <strain evidence="3 4">YLB-12</strain>
    </source>
</reference>
<keyword evidence="4" id="KW-1185">Reference proteome</keyword>
<dbReference type="Pfam" id="PF08239">
    <property type="entry name" value="SH3_3"/>
    <property type="match status" value="1"/>
</dbReference>
<evidence type="ECO:0000313" key="4">
    <source>
        <dbReference type="Proteomes" id="UP001320702"/>
    </source>
</evidence>
<accession>A0ABT2K6Z6</accession>
<gene>
    <name evidence="3" type="ORF">MU516_05240</name>
</gene>
<sequence>MSRTAIRALLAVVLVAGCTAGTGGRVVVKGAGPDDLLKLRSGPGLEHRVIVGLPDGTVLNRSDCRTDAGETWCRVSLAAQPGVTGYVSADYLAVF</sequence>
<name>A0ABT2K6Z6_9RHOB</name>
<feature type="chain" id="PRO_5047411398" evidence="1">
    <location>
        <begin position="21"/>
        <end position="95"/>
    </location>
</feature>
<dbReference type="PROSITE" id="PS51257">
    <property type="entry name" value="PROKAR_LIPOPROTEIN"/>
    <property type="match status" value="1"/>
</dbReference>
<feature type="signal peptide" evidence="1">
    <location>
        <begin position="1"/>
        <end position="20"/>
    </location>
</feature>
<comment type="caution">
    <text evidence="3">The sequence shown here is derived from an EMBL/GenBank/DDBJ whole genome shotgun (WGS) entry which is preliminary data.</text>
</comment>
<feature type="domain" description="SH3b" evidence="2">
    <location>
        <begin position="37"/>
        <end position="92"/>
    </location>
</feature>
<dbReference type="RefSeq" id="WP_260276171.1">
    <property type="nucleotide sequence ID" value="NZ_JANAVZ010000002.1"/>
</dbReference>